<name>A0A1U7LMB3_NEOID</name>
<evidence type="ECO:0000313" key="2">
    <source>
        <dbReference type="EMBL" id="OLL23651.1"/>
    </source>
</evidence>
<dbReference type="Proteomes" id="UP000186594">
    <property type="component" value="Unassembled WGS sequence"/>
</dbReference>
<accession>A0A1U7LMB3</accession>
<feature type="signal peptide" evidence="1">
    <location>
        <begin position="1"/>
        <end position="22"/>
    </location>
</feature>
<protein>
    <submittedName>
        <fullName evidence="2">Uncharacterized protein</fullName>
    </submittedName>
</protein>
<gene>
    <name evidence="2" type="ORF">NEOLI_001663</name>
</gene>
<proteinExistence type="predicted"/>
<sequence>MQFIRSVALVSAVLGNIGLAIGVPDTAVAHRTREIEVQVSVLVEQFSTTCHNHDNSLNATTNREDIVATDVQVELNFLLQAFIDINAALTGQVDIDVSTQVQIKALATVLVSIYLDIGATLSHCYDIPELAQCHDLITSIGVQARLLLLRLDHLIPGTLGFVQLHLGITEGLLGVVDNLLRELLGFVDHLVGGLLTCIPCASKCLYEGH</sequence>
<feature type="chain" id="PRO_5013295989" evidence="1">
    <location>
        <begin position="23"/>
        <end position="209"/>
    </location>
</feature>
<organism evidence="2 3">
    <name type="scientific">Neolecta irregularis (strain DAH-3)</name>
    <dbReference type="NCBI Taxonomy" id="1198029"/>
    <lineage>
        <taxon>Eukaryota</taxon>
        <taxon>Fungi</taxon>
        <taxon>Dikarya</taxon>
        <taxon>Ascomycota</taxon>
        <taxon>Taphrinomycotina</taxon>
        <taxon>Neolectales</taxon>
        <taxon>Neolectaceae</taxon>
        <taxon>Neolecta</taxon>
    </lineage>
</organism>
<dbReference type="EMBL" id="LXFE01001385">
    <property type="protein sequence ID" value="OLL23651.1"/>
    <property type="molecule type" value="Genomic_DNA"/>
</dbReference>
<evidence type="ECO:0000313" key="3">
    <source>
        <dbReference type="Proteomes" id="UP000186594"/>
    </source>
</evidence>
<keyword evidence="3" id="KW-1185">Reference proteome</keyword>
<comment type="caution">
    <text evidence="2">The sequence shown here is derived from an EMBL/GenBank/DDBJ whole genome shotgun (WGS) entry which is preliminary data.</text>
</comment>
<keyword evidence="1" id="KW-0732">Signal</keyword>
<evidence type="ECO:0000256" key="1">
    <source>
        <dbReference type="SAM" id="SignalP"/>
    </source>
</evidence>
<dbReference type="AlphaFoldDB" id="A0A1U7LMB3"/>
<reference evidence="2 3" key="1">
    <citation type="submission" date="2016-04" db="EMBL/GenBank/DDBJ databases">
        <title>Evolutionary innovation and constraint leading to complex multicellularity in the Ascomycota.</title>
        <authorList>
            <person name="Cisse O."/>
            <person name="Nguyen A."/>
            <person name="Hewitt D.A."/>
            <person name="Jedd G."/>
            <person name="Stajich J.E."/>
        </authorList>
    </citation>
    <scope>NUCLEOTIDE SEQUENCE [LARGE SCALE GENOMIC DNA]</scope>
    <source>
        <strain evidence="2 3">DAH-3</strain>
    </source>
</reference>